<keyword evidence="14" id="KW-1185">Reference proteome</keyword>
<keyword evidence="8 11" id="KW-0472">Membrane</keyword>
<keyword evidence="3 9" id="KW-0813">Transport</keyword>
<dbReference type="OrthoDB" id="9783823at2"/>
<dbReference type="PATRIC" id="fig|1218506.3.peg.290"/>
<dbReference type="InterPro" id="IPR005829">
    <property type="entry name" value="Sugar_transporter_CS"/>
</dbReference>
<comment type="caution">
    <text evidence="13">The sequence shown here is derived from an EMBL/GenBank/DDBJ whole genome shotgun (WGS) entry which is preliminary data.</text>
</comment>
<evidence type="ECO:0000259" key="12">
    <source>
        <dbReference type="PROSITE" id="PS50850"/>
    </source>
</evidence>
<dbReference type="PANTHER" id="PTHR48020:SF12">
    <property type="entry name" value="PROTON MYO-INOSITOL COTRANSPORTER"/>
    <property type="match status" value="1"/>
</dbReference>
<evidence type="ECO:0000256" key="5">
    <source>
        <dbReference type="ARBA" id="ARBA00022597"/>
    </source>
</evidence>
<dbReference type="EMBL" id="JXLH01000003">
    <property type="protein sequence ID" value="KJY59894.1"/>
    <property type="molecule type" value="Genomic_DNA"/>
</dbReference>
<evidence type="ECO:0000256" key="11">
    <source>
        <dbReference type="SAM" id="Phobius"/>
    </source>
</evidence>
<keyword evidence="6 11" id="KW-0812">Transmembrane</keyword>
<evidence type="ECO:0000256" key="1">
    <source>
        <dbReference type="ARBA" id="ARBA00004651"/>
    </source>
</evidence>
<dbReference type="InterPro" id="IPR020846">
    <property type="entry name" value="MFS_dom"/>
</dbReference>
<dbReference type="InterPro" id="IPR047984">
    <property type="entry name" value="XylE-like"/>
</dbReference>
<dbReference type="PROSITE" id="PS00216">
    <property type="entry name" value="SUGAR_TRANSPORT_1"/>
    <property type="match status" value="2"/>
</dbReference>
<comment type="similarity">
    <text evidence="2 9">Belongs to the major facilitator superfamily. Sugar transporter (TC 2.A.1.1) family.</text>
</comment>
<dbReference type="NCBIfam" id="TIGR00879">
    <property type="entry name" value="SP"/>
    <property type="match status" value="1"/>
</dbReference>
<evidence type="ECO:0000256" key="10">
    <source>
        <dbReference type="SAM" id="Coils"/>
    </source>
</evidence>
<feature type="transmembrane region" description="Helical" evidence="11">
    <location>
        <begin position="143"/>
        <end position="165"/>
    </location>
</feature>
<dbReference type="HOGENOM" id="CLU_001265_30_5_9"/>
<sequence>MQEDSYENNHHGYLVLVAWIACMGSLCFGFDTGVVNGSLDFLAKPGQLDLSSFEQGVVSSGLTFGAAFGAVFGSPLSDKMGRKKLMIWLGVLFTLTGLGCGFAPNTGVLIILRIIMGLAVGATSALVPVYLAEISPAKERGKFVSMNQLLIVGGQGLSFLINAILGNTIGIHNAGVWRLMLGITAIPGILLWFGMYLVPESPQWYANKGMFGKALQALYRVRTKAQAEAEIDELKENAAELERENAEKASFKDFKKPWIFQIVITGSLLGIFQQFAGINSVMYYGTKILTSAGFGSNTSLYMNIANGVFSVIGAIVGMYTVDRLGRKPLLLIGYIFCALALIVVAVIGSFALHTSWAPYAVLLILLVYIVIDQGTLGPVTWLLNSEIFPARYRGLGTGITIFVLWMANFVVGLLFPVILSALGISSFYIFAAFCLLGAWFVKVRVPETKGASLDSIEKFFHNRYDK</sequence>
<dbReference type="STRING" id="1218506.JF75_02510"/>
<organism evidence="13 14">
    <name type="scientific">Lactobacillus kimbladii</name>
    <dbReference type="NCBI Taxonomy" id="1218506"/>
    <lineage>
        <taxon>Bacteria</taxon>
        <taxon>Bacillati</taxon>
        <taxon>Bacillota</taxon>
        <taxon>Bacilli</taxon>
        <taxon>Lactobacillales</taxon>
        <taxon>Lactobacillaceae</taxon>
        <taxon>Lactobacillus</taxon>
    </lineage>
</organism>
<dbReference type="InterPro" id="IPR050814">
    <property type="entry name" value="Myo-inositol_Transporter"/>
</dbReference>
<dbReference type="PROSITE" id="PS50850">
    <property type="entry name" value="MFS"/>
    <property type="match status" value="1"/>
</dbReference>
<dbReference type="Pfam" id="PF00083">
    <property type="entry name" value="Sugar_tr"/>
    <property type="match status" value="1"/>
</dbReference>
<feature type="transmembrane region" description="Helical" evidence="11">
    <location>
        <begin position="331"/>
        <end position="353"/>
    </location>
</feature>
<evidence type="ECO:0000256" key="8">
    <source>
        <dbReference type="ARBA" id="ARBA00023136"/>
    </source>
</evidence>
<dbReference type="PROSITE" id="PS00217">
    <property type="entry name" value="SUGAR_TRANSPORT_2"/>
    <property type="match status" value="1"/>
</dbReference>
<dbReference type="GO" id="GO:0005886">
    <property type="term" value="C:plasma membrane"/>
    <property type="evidence" value="ECO:0007669"/>
    <property type="project" value="UniProtKB-SubCell"/>
</dbReference>
<evidence type="ECO:0000256" key="9">
    <source>
        <dbReference type="RuleBase" id="RU003346"/>
    </source>
</evidence>
<dbReference type="AlphaFoldDB" id="A0A0F4LNP6"/>
<keyword evidence="5 13" id="KW-0762">Sugar transport</keyword>
<dbReference type="Gene3D" id="1.20.1250.20">
    <property type="entry name" value="MFS general substrate transporter like domains"/>
    <property type="match status" value="1"/>
</dbReference>
<dbReference type="InterPro" id="IPR036259">
    <property type="entry name" value="MFS_trans_sf"/>
</dbReference>
<feature type="transmembrane region" description="Helical" evidence="11">
    <location>
        <begin position="177"/>
        <end position="198"/>
    </location>
</feature>
<feature type="transmembrane region" description="Helical" evidence="11">
    <location>
        <begin position="258"/>
        <end position="278"/>
    </location>
</feature>
<comment type="subcellular location">
    <subcellularLocation>
        <location evidence="1">Cell membrane</location>
        <topology evidence="1">Multi-pass membrane protein</topology>
    </subcellularLocation>
</comment>
<dbReference type="PRINTS" id="PR00171">
    <property type="entry name" value="SUGRTRNSPORT"/>
</dbReference>
<dbReference type="InterPro" id="IPR003663">
    <property type="entry name" value="Sugar/inositol_transpt"/>
</dbReference>
<reference evidence="13 14" key="1">
    <citation type="submission" date="2015-01" db="EMBL/GenBank/DDBJ databases">
        <title>Comparative genomics of the lactic acid bacteria isolated from the honey bee gut.</title>
        <authorList>
            <person name="Ellegaard K.M."/>
            <person name="Tamarit D."/>
            <person name="Javelind E."/>
            <person name="Olofsson T."/>
            <person name="Andersson S.G."/>
            <person name="Vasquez A."/>
        </authorList>
    </citation>
    <scope>NUCLEOTIDE SEQUENCE [LARGE SCALE GENOMIC DNA]</scope>
    <source>
        <strain evidence="13 14">Hma2</strain>
    </source>
</reference>
<evidence type="ECO:0000256" key="4">
    <source>
        <dbReference type="ARBA" id="ARBA00022475"/>
    </source>
</evidence>
<dbReference type="GO" id="GO:0022857">
    <property type="term" value="F:transmembrane transporter activity"/>
    <property type="evidence" value="ECO:0007669"/>
    <property type="project" value="InterPro"/>
</dbReference>
<feature type="coiled-coil region" evidence="10">
    <location>
        <begin position="224"/>
        <end position="251"/>
    </location>
</feature>
<feature type="domain" description="Major facilitator superfamily (MFS) profile" evidence="12">
    <location>
        <begin position="17"/>
        <end position="449"/>
    </location>
</feature>
<feature type="transmembrane region" description="Helical" evidence="11">
    <location>
        <begin position="395"/>
        <end position="415"/>
    </location>
</feature>
<evidence type="ECO:0000313" key="13">
    <source>
        <dbReference type="EMBL" id="KJY59894.1"/>
    </source>
</evidence>
<feature type="transmembrane region" description="Helical" evidence="11">
    <location>
        <begin position="55"/>
        <end position="73"/>
    </location>
</feature>
<gene>
    <name evidence="13" type="primary">yfiG</name>
    <name evidence="13" type="ORF">JF75_02510</name>
</gene>
<evidence type="ECO:0000256" key="2">
    <source>
        <dbReference type="ARBA" id="ARBA00010992"/>
    </source>
</evidence>
<feature type="transmembrane region" description="Helical" evidence="11">
    <location>
        <begin position="12"/>
        <end position="35"/>
    </location>
</feature>
<evidence type="ECO:0000256" key="3">
    <source>
        <dbReference type="ARBA" id="ARBA00022448"/>
    </source>
</evidence>
<evidence type="ECO:0000256" key="6">
    <source>
        <dbReference type="ARBA" id="ARBA00022692"/>
    </source>
</evidence>
<dbReference type="CDD" id="cd17359">
    <property type="entry name" value="MFS_XylE_like"/>
    <property type="match status" value="1"/>
</dbReference>
<dbReference type="RefSeq" id="WP_046331518.1">
    <property type="nucleotide sequence ID" value="NZ_JBHTBO010000007.1"/>
</dbReference>
<feature type="transmembrane region" description="Helical" evidence="11">
    <location>
        <begin position="298"/>
        <end position="319"/>
    </location>
</feature>
<dbReference type="Proteomes" id="UP000033612">
    <property type="component" value="Unassembled WGS sequence"/>
</dbReference>
<protein>
    <submittedName>
        <fullName evidence="13">MFS family major facilitator sugar transporter</fullName>
    </submittedName>
</protein>
<dbReference type="FunFam" id="1.20.1250.20:FF:000218">
    <property type="entry name" value="facilitated trehalose transporter Tret1"/>
    <property type="match status" value="1"/>
</dbReference>
<keyword evidence="7 11" id="KW-1133">Transmembrane helix</keyword>
<name>A0A0F4LNP6_9LACO</name>
<evidence type="ECO:0000313" key="14">
    <source>
        <dbReference type="Proteomes" id="UP000033612"/>
    </source>
</evidence>
<feature type="transmembrane region" description="Helical" evidence="11">
    <location>
        <begin position="85"/>
        <end position="104"/>
    </location>
</feature>
<feature type="transmembrane region" description="Helical" evidence="11">
    <location>
        <begin position="359"/>
        <end position="383"/>
    </location>
</feature>
<keyword evidence="10" id="KW-0175">Coiled coil</keyword>
<feature type="transmembrane region" description="Helical" evidence="11">
    <location>
        <begin position="421"/>
        <end position="441"/>
    </location>
</feature>
<dbReference type="InterPro" id="IPR005828">
    <property type="entry name" value="MFS_sugar_transport-like"/>
</dbReference>
<evidence type="ECO:0000256" key="7">
    <source>
        <dbReference type="ARBA" id="ARBA00022989"/>
    </source>
</evidence>
<feature type="transmembrane region" description="Helical" evidence="11">
    <location>
        <begin position="110"/>
        <end position="131"/>
    </location>
</feature>
<dbReference type="SUPFAM" id="SSF103473">
    <property type="entry name" value="MFS general substrate transporter"/>
    <property type="match status" value="1"/>
</dbReference>
<proteinExistence type="inferred from homology"/>
<keyword evidence="4" id="KW-1003">Cell membrane</keyword>
<accession>A0A0F4LNP6</accession>
<dbReference type="PANTHER" id="PTHR48020">
    <property type="entry name" value="PROTON MYO-INOSITOL COTRANSPORTER"/>
    <property type="match status" value="1"/>
</dbReference>